<dbReference type="Gene3D" id="3.30.70.270">
    <property type="match status" value="1"/>
</dbReference>
<name>A0A6F8Y935_9ACTN</name>
<protein>
    <recommendedName>
        <fullName evidence="3">GGDEF domain-containing protein</fullName>
    </recommendedName>
</protein>
<dbReference type="AlphaFoldDB" id="A0A6F8Y935"/>
<dbReference type="SUPFAM" id="SSF55073">
    <property type="entry name" value="Nucleotide cyclase"/>
    <property type="match status" value="1"/>
</dbReference>
<dbReference type="PANTHER" id="PTHR46663:SF2">
    <property type="entry name" value="GGDEF DOMAIN-CONTAINING PROTEIN"/>
    <property type="match status" value="1"/>
</dbReference>
<reference evidence="4 5" key="2">
    <citation type="submission" date="2020-03" db="EMBL/GenBank/DDBJ databases">
        <authorList>
            <person name="Ichikawa N."/>
            <person name="Kimura A."/>
            <person name="Kitahashi Y."/>
            <person name="Uohara A."/>
        </authorList>
    </citation>
    <scope>NUCLEOTIDE SEQUENCE [LARGE SCALE GENOMIC DNA]</scope>
    <source>
        <strain evidence="4 5">NBRC 107702</strain>
    </source>
</reference>
<dbReference type="NCBIfam" id="TIGR00254">
    <property type="entry name" value="GGDEF"/>
    <property type="match status" value="1"/>
</dbReference>
<sequence length="317" mass="33688">MRILDSAAAATGGVPPAGGQLRTEADAARLQARIDQLEAHVHQLEQERKTLRWMAGHDALTGLANRRLFHSLAPTLLRGDERSTAVLILDLNGFKPINDTYGHDAGDEVLCVIARRMAACLGDHLVARFGGDEFAALPCAPRADASEAWWHEVAASLSAAIAPPMDVAGRKLSVTASIGVVPAEDPADLPDLLRRADQAMFRAKRHARTTGKVGITWVVATEGGGRAVTYEPAVSTAAPLSLIASAPAVPYRAGDPVWVHRDGIRRAGVVEGASDWAALVRYRCSDGAGTMVDTMTADCLAIRSEADPHLDRETSES</sequence>
<dbReference type="Pfam" id="PF00990">
    <property type="entry name" value="GGDEF"/>
    <property type="match status" value="1"/>
</dbReference>
<proteinExistence type="predicted"/>
<dbReference type="SMART" id="SM00267">
    <property type="entry name" value="GGDEF"/>
    <property type="match status" value="1"/>
</dbReference>
<dbReference type="CDD" id="cd01949">
    <property type="entry name" value="GGDEF"/>
    <property type="match status" value="1"/>
</dbReference>
<dbReference type="InterPro" id="IPR029787">
    <property type="entry name" value="Nucleotide_cyclase"/>
</dbReference>
<feature type="domain" description="GGDEF" evidence="3">
    <location>
        <begin position="82"/>
        <end position="220"/>
    </location>
</feature>
<dbReference type="InterPro" id="IPR043128">
    <property type="entry name" value="Rev_trsase/Diguanyl_cyclase"/>
</dbReference>
<evidence type="ECO:0000313" key="4">
    <source>
        <dbReference type="EMBL" id="BCB82570.1"/>
    </source>
</evidence>
<evidence type="ECO:0000256" key="2">
    <source>
        <dbReference type="SAM" id="MobiDB-lite"/>
    </source>
</evidence>
<dbReference type="InterPro" id="IPR000160">
    <property type="entry name" value="GGDEF_dom"/>
</dbReference>
<dbReference type="InterPro" id="IPR052163">
    <property type="entry name" value="DGC-Regulatory_Protein"/>
</dbReference>
<organism evidence="4 5">
    <name type="scientific">Phytohabitans flavus</name>
    <dbReference type="NCBI Taxonomy" id="1076124"/>
    <lineage>
        <taxon>Bacteria</taxon>
        <taxon>Bacillati</taxon>
        <taxon>Actinomycetota</taxon>
        <taxon>Actinomycetes</taxon>
        <taxon>Micromonosporales</taxon>
        <taxon>Micromonosporaceae</taxon>
    </lineage>
</organism>
<dbReference type="Proteomes" id="UP000502508">
    <property type="component" value="Chromosome"/>
</dbReference>
<keyword evidence="5" id="KW-1185">Reference proteome</keyword>
<feature type="coiled-coil region" evidence="1">
    <location>
        <begin position="20"/>
        <end position="54"/>
    </location>
</feature>
<dbReference type="PANTHER" id="PTHR46663">
    <property type="entry name" value="DIGUANYLATE CYCLASE DGCT-RELATED"/>
    <property type="match status" value="1"/>
</dbReference>
<dbReference type="PROSITE" id="PS50887">
    <property type="entry name" value="GGDEF"/>
    <property type="match status" value="1"/>
</dbReference>
<keyword evidence="1" id="KW-0175">Coiled coil</keyword>
<evidence type="ECO:0000256" key="1">
    <source>
        <dbReference type="SAM" id="Coils"/>
    </source>
</evidence>
<dbReference type="EMBL" id="AP022870">
    <property type="protein sequence ID" value="BCB82570.1"/>
    <property type="molecule type" value="Genomic_DNA"/>
</dbReference>
<reference evidence="4 5" key="1">
    <citation type="submission" date="2020-03" db="EMBL/GenBank/DDBJ databases">
        <title>Whole genome shotgun sequence of Phytohabitans flavus NBRC 107702.</title>
        <authorList>
            <person name="Komaki H."/>
            <person name="Tamura T."/>
        </authorList>
    </citation>
    <scope>NUCLEOTIDE SEQUENCE [LARGE SCALE GENOMIC DNA]</scope>
    <source>
        <strain evidence="4 5">NBRC 107702</strain>
    </source>
</reference>
<gene>
    <name evidence="4" type="ORF">Pflav_089800</name>
</gene>
<dbReference type="KEGG" id="pfla:Pflav_089800"/>
<accession>A0A6F8Y935</accession>
<dbReference type="RefSeq" id="WP_173042061.1">
    <property type="nucleotide sequence ID" value="NZ_AP022870.1"/>
</dbReference>
<evidence type="ECO:0000259" key="3">
    <source>
        <dbReference type="PROSITE" id="PS50887"/>
    </source>
</evidence>
<feature type="compositionally biased region" description="Low complexity" evidence="2">
    <location>
        <begin position="7"/>
        <end position="19"/>
    </location>
</feature>
<feature type="region of interest" description="Disordered" evidence="2">
    <location>
        <begin position="1"/>
        <end position="20"/>
    </location>
</feature>
<evidence type="ECO:0000313" key="5">
    <source>
        <dbReference type="Proteomes" id="UP000502508"/>
    </source>
</evidence>